<keyword evidence="3" id="KW-0964">Secreted</keyword>
<comment type="caution">
    <text evidence="7">The sequence shown here is derived from an EMBL/GenBank/DDBJ whole genome shotgun (WGS) entry which is preliminary data.</text>
</comment>
<dbReference type="AlphaFoldDB" id="A0AAW1GH16"/>
<evidence type="ECO:0000256" key="6">
    <source>
        <dbReference type="SAM" id="SignalP"/>
    </source>
</evidence>
<evidence type="ECO:0000256" key="4">
    <source>
        <dbReference type="ARBA" id="ARBA00022729"/>
    </source>
</evidence>
<comment type="similarity">
    <text evidence="2">Belongs to the GILT family.</text>
</comment>
<proteinExistence type="inferred from homology"/>
<protein>
    <recommendedName>
        <fullName evidence="9">Gamma-interferon-inducible lysosomal thiol reductase</fullName>
    </recommendedName>
</protein>
<feature type="chain" id="PRO_5043441345" description="Gamma-interferon-inducible lysosomal thiol reductase" evidence="6">
    <location>
        <begin position="27"/>
        <end position="252"/>
    </location>
</feature>
<reference evidence="7" key="1">
    <citation type="submission" date="2024-03" db="EMBL/GenBank/DDBJ databases">
        <title>WGS assembly of Saponaria officinalis var. Norfolk2.</title>
        <authorList>
            <person name="Jenkins J."/>
            <person name="Shu S."/>
            <person name="Grimwood J."/>
            <person name="Barry K."/>
            <person name="Goodstein D."/>
            <person name="Schmutz J."/>
            <person name="Leebens-Mack J."/>
            <person name="Osbourn A."/>
        </authorList>
    </citation>
    <scope>NUCLEOTIDE SEQUENCE [LARGE SCALE GENOMIC DNA]</scope>
    <source>
        <strain evidence="7">JIC</strain>
    </source>
</reference>
<evidence type="ECO:0000256" key="1">
    <source>
        <dbReference type="ARBA" id="ARBA00004613"/>
    </source>
</evidence>
<organism evidence="7 8">
    <name type="scientific">Saponaria officinalis</name>
    <name type="common">Common soapwort</name>
    <name type="synonym">Lychnis saponaria</name>
    <dbReference type="NCBI Taxonomy" id="3572"/>
    <lineage>
        <taxon>Eukaryota</taxon>
        <taxon>Viridiplantae</taxon>
        <taxon>Streptophyta</taxon>
        <taxon>Embryophyta</taxon>
        <taxon>Tracheophyta</taxon>
        <taxon>Spermatophyta</taxon>
        <taxon>Magnoliopsida</taxon>
        <taxon>eudicotyledons</taxon>
        <taxon>Gunneridae</taxon>
        <taxon>Pentapetalae</taxon>
        <taxon>Caryophyllales</taxon>
        <taxon>Caryophyllaceae</taxon>
        <taxon>Caryophylleae</taxon>
        <taxon>Saponaria</taxon>
    </lineage>
</organism>
<dbReference type="PANTHER" id="PTHR13234:SF8">
    <property type="entry name" value="GAMMA-INTERFERON-INDUCIBLE LYSOSOMAL THIOL REDUCTASE"/>
    <property type="match status" value="1"/>
</dbReference>
<dbReference type="EMBL" id="JBDFQZ010000014">
    <property type="protein sequence ID" value="KAK9663992.1"/>
    <property type="molecule type" value="Genomic_DNA"/>
</dbReference>
<dbReference type="Proteomes" id="UP001443914">
    <property type="component" value="Unassembled WGS sequence"/>
</dbReference>
<keyword evidence="4 6" id="KW-0732">Signal</keyword>
<dbReference type="GO" id="GO:0016671">
    <property type="term" value="F:oxidoreductase activity, acting on a sulfur group of donors, disulfide as acceptor"/>
    <property type="evidence" value="ECO:0007669"/>
    <property type="project" value="InterPro"/>
</dbReference>
<feature type="signal peptide" evidence="6">
    <location>
        <begin position="1"/>
        <end position="26"/>
    </location>
</feature>
<dbReference type="Pfam" id="PF03227">
    <property type="entry name" value="GILT"/>
    <property type="match status" value="1"/>
</dbReference>
<evidence type="ECO:0008006" key="9">
    <source>
        <dbReference type="Google" id="ProtNLM"/>
    </source>
</evidence>
<keyword evidence="5" id="KW-0325">Glycoprotein</keyword>
<keyword evidence="8" id="KW-1185">Reference proteome</keyword>
<gene>
    <name evidence="7" type="ORF">RND81_14G011900</name>
</gene>
<evidence type="ECO:0000313" key="7">
    <source>
        <dbReference type="EMBL" id="KAK9663992.1"/>
    </source>
</evidence>
<evidence type="ECO:0000256" key="2">
    <source>
        <dbReference type="ARBA" id="ARBA00005679"/>
    </source>
</evidence>
<dbReference type="GO" id="GO:0005576">
    <property type="term" value="C:extracellular region"/>
    <property type="evidence" value="ECO:0007669"/>
    <property type="project" value="UniProtKB-SubCell"/>
</dbReference>
<dbReference type="PANTHER" id="PTHR13234">
    <property type="entry name" value="GAMMA-INTERFERON INDUCIBLE LYSOSOMAL THIOL REDUCTASE GILT"/>
    <property type="match status" value="1"/>
</dbReference>
<name>A0AAW1GH16_SAPOF</name>
<accession>A0AAW1GH16</accession>
<comment type="subcellular location">
    <subcellularLocation>
        <location evidence="1">Secreted</location>
    </subcellularLocation>
</comment>
<dbReference type="InterPro" id="IPR004911">
    <property type="entry name" value="Interferon-induced_GILT"/>
</dbReference>
<sequence>MSYSPWLLWLTITTTITITINTVCQGRPMNPNKVSLELYYESLCPYCSNFIIQGLAPIFDNGGIIDIVDLKLYPWGNAKIRPDSSFSCQHGPSECLLNTVHACAIDAKPTLTDHFPFIECVECLVHDHKYTEWETCFEDSNLDPQSVKECTFGQRGKELELQYAAATASLKPPHKYVPWVVVNGEPLYEDYDNFISYVCKAYKGTLPSGCSGESSDNFPREKTTLHSHPICYADKLVPQTILPVVSSDQEAI</sequence>
<evidence type="ECO:0000313" key="8">
    <source>
        <dbReference type="Proteomes" id="UP001443914"/>
    </source>
</evidence>
<evidence type="ECO:0000256" key="3">
    <source>
        <dbReference type="ARBA" id="ARBA00022525"/>
    </source>
</evidence>
<evidence type="ECO:0000256" key="5">
    <source>
        <dbReference type="ARBA" id="ARBA00023180"/>
    </source>
</evidence>